<comment type="caution">
    <text evidence="6">The sequence shown here is derived from an EMBL/GenBank/DDBJ whole genome shotgun (WGS) entry which is preliminary data.</text>
</comment>
<keyword evidence="1" id="KW-0547">Nucleotide-binding</keyword>
<keyword evidence="2" id="KW-0067">ATP-binding</keyword>
<accession>A0A7Y4IQ15</accession>
<gene>
    <name evidence="6" type="ORF">HNV28_34295</name>
</gene>
<evidence type="ECO:0000259" key="5">
    <source>
        <dbReference type="PROSITE" id="PS51194"/>
    </source>
</evidence>
<dbReference type="RefSeq" id="WP_171445104.1">
    <property type="nucleotide sequence ID" value="NZ_JABFNT010000183.1"/>
</dbReference>
<reference evidence="6 7" key="1">
    <citation type="submission" date="2020-05" db="EMBL/GenBank/DDBJ databases">
        <authorList>
            <person name="Whitworth D."/>
        </authorList>
    </citation>
    <scope>NUCLEOTIDE SEQUENCE [LARGE SCALE GENOMIC DNA]</scope>
    <source>
        <strain evidence="6 7">AM005</strain>
    </source>
</reference>
<keyword evidence="6" id="KW-0378">Hydrolase</keyword>
<dbReference type="GO" id="GO:0006289">
    <property type="term" value="P:nucleotide-excision repair"/>
    <property type="evidence" value="ECO:0007669"/>
    <property type="project" value="TreeGrafter"/>
</dbReference>
<evidence type="ECO:0000256" key="2">
    <source>
        <dbReference type="ARBA" id="ARBA00022840"/>
    </source>
</evidence>
<dbReference type="PANTHER" id="PTHR47957:SF3">
    <property type="entry name" value="ATP-DEPENDENT HELICASE HRQ1"/>
    <property type="match status" value="1"/>
</dbReference>
<evidence type="ECO:0000256" key="3">
    <source>
        <dbReference type="SAM" id="Coils"/>
    </source>
</evidence>
<dbReference type="SMART" id="SM00490">
    <property type="entry name" value="HELICc"/>
    <property type="match status" value="1"/>
</dbReference>
<dbReference type="EMBL" id="JABFNT010000183">
    <property type="protein sequence ID" value="NOJ83328.1"/>
    <property type="molecule type" value="Genomic_DNA"/>
</dbReference>
<feature type="domain" description="Helicase ATP-binding" evidence="4">
    <location>
        <begin position="23"/>
        <end position="233"/>
    </location>
</feature>
<sequence>PLDVPPPFVPFVHQIRSFERLSSREDREPRHTLVTTGTGSGKTECFLYPLLDHCVRNHGQPGIKAIVLYPMNALATDQARRIASILANDDRVRGKVRVGLYIGGNQEACETPGKDEQSLIASMLFTDRQAIRAQPPDILLTNYRMLDFLLLRPEDSVLWKDNGSRTLRYLVLDELHTYDGAQGSDVSCLIRRLRARLGVAPREPGFTCVGTSATVVSGDDASESDQQLLRFAGQVFGVPFPGDAIIKEEREGLNAYLRASVDFEPPSYPRERSELEPRSDEPLDAYCRRQAALWLGPQGAADPFSAAEYLRGHPLLPLLIRQGQRGVRTEAELCERLAQGDPDFEAIPPETRLAALDSFVAIISWARRREGVRELPLLTVQVHLWTRELRRLLRRVHPTEVAFCWPEDRLPEGAVALPTYYCRECGHAGWVSLQHQGDRQLSPNPKEIFRAYFERSEWLRYVALGDESLESEEPPKWLNASTLELRRLEDAPAQGGFKVHLHHHATSTGRDSKRCPACDTDQALIMVGAQGSTLNSVSVAQFFSSKLTADKKLLAFTDSVQDASHQAGFLTGRTYRFSLRSAFLQALPEQGHVPLDQVGPLTIASLDQRLGVARSTATLFAPERHDEPAYRAFMEHPAAQRPRPLEQAVQERASIEAVLEFGYNARVGRSLYKVGSAALSLSPDALERAATYLAHLLPNELPGLFRHCDDPALALRRLTLSLVHRVASRGGVHHPVFDAFLREGANDFILRRDRNPALPPLPLSERPLRFLSRHKKKRTLDLWASPEPHRTWAYDFALRALVDEAHPLDEALSHERLVGDLDLLQNFFGLIQERLVAEDLLRDYGRDRGDCLGIPLSSCRVTREVRMLRCGVCGHLLTLSLAEAWVLEGGRCMGYRCVGRYQGDTRPEQHYYRAVYASSDIQRVFAEEHTGLLTRGEREKVEEEFKEGQPADAPNLLSATPTLEMGINIGDLSGTLLASVPPTVANFVQRAGRAGRDTGNALLLTLARARSHDQYFFLHPPDMIAGSVTAPGTFLDAPEMLIRQFNAFCLDQWARNEPRAVIPRNVAAMLSAEVAGRFPRGFLGWVEERREELLGQFQGMFGDALSAPNRVRLEEAAGELGDRLGSRLRQTRETVEELQRLRTRLKERQRALLERPDPSLTREGQELERQDLETDLRVVETRLRDLNNQWGLDYLVANGFLPNYALAEPGVTLSYVITGAPSADGSRRLSDELQRPAGRALRELAPFNSFYAKRRKVVVDQVRAGTRDHSRIERWSFCTECSHTTLWTAGDVPRSCPLCGTEGFGQQGQVREVLRLQEVGARQPHHSSLPLDDTDERAQERYRVQALFEIDPGKPHRAWADPDRVFGFEWLASVRLRELNLGLERERGPDLDLQGAPLPAPGFSVCDDCGIVRDRQNTHHTPRHLFRCRSKTSEERWRDVFLYREMHSEAIRVLLPVVTFDIESRMRHLKACLRLGLREKFGGQPVHLQVDESSEPASTGARRRFLILYDNVEGGTGYLKEFAEQPARFLELFELARTRMRACSCNRGNTRAGEPPGDGCYRCLFTGAEGRQLDGLSKRAALEIIAFLLHPEPKLQEVASLSDISVEPVADSEFEELFLGSSLQVARSRGFTTQRVAVRGLDAWRLERGKQVVQIVRQVLLGREQGVELASRPDFVLEALTEADGTASKRLPVAVFCDGYRFHAQLDGGDSIVHEDVAKRTAIVRSGRYRVWSTTWADVDGVALAQIAGPELLAEQSSSLFSKLPFLMSAEREALRRNPVLLLLDLFTEWDEAVWTKLGAGLSASLLSARVTLSDGGWELYRAELEARGLEARVVAAQGRWGYGERQLGPVRLSVCVDLPRASAELPKTPGAVVRWVLHLLDHPDALEREDFRDGWRLFLALFNWMQVLPEGTVQTSRAVALAVDGSVSPARETQGIPSWVREVDPSIREAAQALAQVEVPTPELLSELARPGSTRGAWGQAELSWPEQKAALLLESLAPDFDAQDAQTHGWRLWVADAALDVQSLIDFLKEAR</sequence>
<organism evidence="6 7">
    <name type="scientific">Myxococcus xanthus</name>
    <dbReference type="NCBI Taxonomy" id="34"/>
    <lineage>
        <taxon>Bacteria</taxon>
        <taxon>Pseudomonadati</taxon>
        <taxon>Myxococcota</taxon>
        <taxon>Myxococcia</taxon>
        <taxon>Myxococcales</taxon>
        <taxon>Cystobacterineae</taxon>
        <taxon>Myxococcaceae</taxon>
        <taxon>Myxococcus</taxon>
    </lineage>
</organism>
<proteinExistence type="predicted"/>
<keyword evidence="6" id="KW-0347">Helicase</keyword>
<dbReference type="SMART" id="SM00487">
    <property type="entry name" value="DEXDc"/>
    <property type="match status" value="1"/>
</dbReference>
<dbReference type="PROSITE" id="PS51192">
    <property type="entry name" value="HELICASE_ATP_BIND_1"/>
    <property type="match status" value="1"/>
</dbReference>
<feature type="coiled-coil region" evidence="3">
    <location>
        <begin position="1128"/>
        <end position="1189"/>
    </location>
</feature>
<dbReference type="GO" id="GO:0043138">
    <property type="term" value="F:3'-5' DNA helicase activity"/>
    <property type="evidence" value="ECO:0007669"/>
    <property type="project" value="TreeGrafter"/>
</dbReference>
<dbReference type="Pfam" id="PF00270">
    <property type="entry name" value="DEAD"/>
    <property type="match status" value="1"/>
</dbReference>
<feature type="non-terminal residue" evidence="6">
    <location>
        <position position="1"/>
    </location>
</feature>
<dbReference type="GO" id="GO:0003676">
    <property type="term" value="F:nucleic acid binding"/>
    <property type="evidence" value="ECO:0007669"/>
    <property type="project" value="InterPro"/>
</dbReference>
<dbReference type="PROSITE" id="PS51194">
    <property type="entry name" value="HELICASE_CTER"/>
    <property type="match status" value="1"/>
</dbReference>
<feature type="domain" description="Helicase C-terminal" evidence="5">
    <location>
        <begin position="878"/>
        <end position="1042"/>
    </location>
</feature>
<evidence type="ECO:0000256" key="1">
    <source>
        <dbReference type="ARBA" id="ARBA00022741"/>
    </source>
</evidence>
<dbReference type="GO" id="GO:0036297">
    <property type="term" value="P:interstrand cross-link repair"/>
    <property type="evidence" value="ECO:0007669"/>
    <property type="project" value="TreeGrafter"/>
</dbReference>
<evidence type="ECO:0000259" key="4">
    <source>
        <dbReference type="PROSITE" id="PS51192"/>
    </source>
</evidence>
<dbReference type="InterPro" id="IPR018973">
    <property type="entry name" value="MZB"/>
</dbReference>
<evidence type="ECO:0000313" key="7">
    <source>
        <dbReference type="Proteomes" id="UP000533080"/>
    </source>
</evidence>
<dbReference type="Gene3D" id="3.40.50.300">
    <property type="entry name" value="P-loop containing nucleotide triphosphate hydrolases"/>
    <property type="match status" value="2"/>
</dbReference>
<dbReference type="PANTHER" id="PTHR47957">
    <property type="entry name" value="ATP-DEPENDENT HELICASE HRQ1"/>
    <property type="match status" value="1"/>
</dbReference>
<dbReference type="InterPro" id="IPR011545">
    <property type="entry name" value="DEAD/DEAH_box_helicase_dom"/>
</dbReference>
<dbReference type="InterPro" id="IPR027417">
    <property type="entry name" value="P-loop_NTPase"/>
</dbReference>
<dbReference type="Proteomes" id="UP000533080">
    <property type="component" value="Unassembled WGS sequence"/>
</dbReference>
<dbReference type="InterPro" id="IPR001650">
    <property type="entry name" value="Helicase_C-like"/>
</dbReference>
<dbReference type="Pfam" id="PF09369">
    <property type="entry name" value="MZB"/>
    <property type="match status" value="1"/>
</dbReference>
<name>A0A7Y4IQ15_MYXXA</name>
<dbReference type="SUPFAM" id="SSF52540">
    <property type="entry name" value="P-loop containing nucleoside triphosphate hydrolases"/>
    <property type="match status" value="2"/>
</dbReference>
<dbReference type="GO" id="GO:0005524">
    <property type="term" value="F:ATP binding"/>
    <property type="evidence" value="ECO:0007669"/>
    <property type="project" value="UniProtKB-KW"/>
</dbReference>
<keyword evidence="3" id="KW-0175">Coiled coil</keyword>
<dbReference type="InterPro" id="IPR014001">
    <property type="entry name" value="Helicase_ATP-bd"/>
</dbReference>
<evidence type="ECO:0000313" key="6">
    <source>
        <dbReference type="EMBL" id="NOJ83328.1"/>
    </source>
</evidence>
<protein>
    <submittedName>
        <fullName evidence="6">DEAD/DEAH box helicase</fullName>
    </submittedName>
</protein>
<dbReference type="Pfam" id="PF00271">
    <property type="entry name" value="Helicase_C"/>
    <property type="match status" value="1"/>
</dbReference>